<feature type="compositionally biased region" description="Basic and acidic residues" evidence="1">
    <location>
        <begin position="437"/>
        <end position="446"/>
    </location>
</feature>
<reference evidence="2" key="1">
    <citation type="submission" date="2014-02" db="EMBL/GenBank/DDBJ databases">
        <title>Expanding our view of genomic diversity in Candidatus Accumulibacter clades.</title>
        <authorList>
            <person name="Skennerton C.T."/>
            <person name="Barr J.J."/>
            <person name="Slater F.R."/>
            <person name="Bond P.L."/>
            <person name="Tyson G.W."/>
        </authorList>
    </citation>
    <scope>NUCLEOTIDE SEQUENCE [LARGE SCALE GENOMIC DNA]</scope>
</reference>
<evidence type="ECO:0000313" key="3">
    <source>
        <dbReference type="Proteomes" id="UP000020218"/>
    </source>
</evidence>
<gene>
    <name evidence="2" type="ORF">AW08_02764</name>
</gene>
<proteinExistence type="predicted"/>
<dbReference type="EMBL" id="JFAX01000017">
    <property type="protein sequence ID" value="EXI66025.1"/>
    <property type="molecule type" value="Genomic_DNA"/>
</dbReference>
<keyword evidence="3" id="KW-1185">Reference proteome</keyword>
<sequence length="488" mass="52809">MPVTQALAKDESLFGLPRVVEQNDVRERSEDGLDGTRPALVGDLEPLGEQRVADAGAVQRGLEASDVLRVGTTAGAELAQQLGDLRQLGVVCGELQAQGVALCFGALQSLLVGQRIAALDARRREQALALLEPGQPAGPLGIGLVQRRVRRLLVALGGAARVGRVLYGAPSRRLLVDARLQLGTQPPPVAARCRQLAARTADRFVERVEFEPGPRLGDQCLPLARQRLPLEVTVDLLLEAFEFVGQPRLLTLHRLQLGSHQFLVRACLGVAVERFLVAEDLKDEIEQFAAGQLAELVGLSLLERQHARQRRRQPGLVQELPPVADAVLGAIGLDPFDRHITRREEVDARPVAALALDAAGQRHLLLLVRRPERAAVVGQPAIVDDRPQPGKVFAVAPHVALVVPLAAAVPGAFECQQRAQRVEQRRLARAVGTDDGDDRRGERDLEALPVVPVDQFELLEAEHQSAPAARWRSRSPSAPCRMRGASSA</sequence>
<dbReference type="AlphaFoldDB" id="A0A011NNN2"/>
<evidence type="ECO:0000256" key="1">
    <source>
        <dbReference type="SAM" id="MobiDB-lite"/>
    </source>
</evidence>
<name>A0A011NNN2_9PROT</name>
<comment type="caution">
    <text evidence="2">The sequence shown here is derived from an EMBL/GenBank/DDBJ whole genome shotgun (WGS) entry which is preliminary data.</text>
</comment>
<dbReference type="Proteomes" id="UP000020218">
    <property type="component" value="Unassembled WGS sequence"/>
</dbReference>
<dbReference type="PATRIC" id="fig|1454001.3.peg.2817"/>
<feature type="region of interest" description="Disordered" evidence="1">
    <location>
        <begin position="427"/>
        <end position="446"/>
    </location>
</feature>
<protein>
    <submittedName>
        <fullName evidence="2">Uncharacterized protein</fullName>
    </submittedName>
</protein>
<accession>A0A011NNN2</accession>
<organism evidence="2 3">
    <name type="scientific">Candidatus Accumulibacter adjunctus</name>
    <dbReference type="NCBI Taxonomy" id="1454001"/>
    <lineage>
        <taxon>Bacteria</taxon>
        <taxon>Pseudomonadati</taxon>
        <taxon>Pseudomonadota</taxon>
        <taxon>Betaproteobacteria</taxon>
        <taxon>Candidatus Accumulibacter</taxon>
    </lineage>
</organism>
<evidence type="ECO:0000313" key="2">
    <source>
        <dbReference type="EMBL" id="EXI66025.1"/>
    </source>
</evidence>
<feature type="region of interest" description="Disordered" evidence="1">
    <location>
        <begin position="463"/>
        <end position="488"/>
    </location>
</feature>